<evidence type="ECO:0000313" key="2">
    <source>
        <dbReference type="EMBL" id="KAF4131237.1"/>
    </source>
</evidence>
<comment type="caution">
    <text evidence="2">The sequence shown here is derived from an EMBL/GenBank/DDBJ whole genome shotgun (WGS) entry which is preliminary data.</text>
</comment>
<accession>A0A8S9TW66</accession>
<organism evidence="2 3">
    <name type="scientific">Phytophthora infestans</name>
    <name type="common">Potato late blight agent</name>
    <name type="synonym">Botrytis infestans</name>
    <dbReference type="NCBI Taxonomy" id="4787"/>
    <lineage>
        <taxon>Eukaryota</taxon>
        <taxon>Sar</taxon>
        <taxon>Stramenopiles</taxon>
        <taxon>Oomycota</taxon>
        <taxon>Peronosporomycetes</taxon>
        <taxon>Peronosporales</taxon>
        <taxon>Peronosporaceae</taxon>
        <taxon>Phytophthora</taxon>
    </lineage>
</organism>
<feature type="non-terminal residue" evidence="2">
    <location>
        <position position="207"/>
    </location>
</feature>
<evidence type="ECO:0000313" key="3">
    <source>
        <dbReference type="Proteomes" id="UP000704712"/>
    </source>
</evidence>
<sequence>PYPKRTQSDSSQRQTGQKRQRKTAPNAKQSSVLNKKTKTAKQNNAYVRKKDSVTDMRDELERRARASADKFIDAKMLFYLLLSTISMPNDDNIKVPSVRFQLRWTDTKYQTREHVHDIVENVLARVICQFAKMQKNKLRVGESWTSLCTMAPNFSNLPALTEEFKEVEELEYREWATFRGQRGLQIPDKLHDSRSYRSHDFFFKPLK</sequence>
<dbReference type="EMBL" id="JAACNO010002742">
    <property type="protein sequence ID" value="KAF4131237.1"/>
    <property type="molecule type" value="Genomic_DNA"/>
</dbReference>
<feature type="region of interest" description="Disordered" evidence="1">
    <location>
        <begin position="1"/>
        <end position="42"/>
    </location>
</feature>
<protein>
    <submittedName>
        <fullName evidence="2">Uncharacterized protein</fullName>
    </submittedName>
</protein>
<evidence type="ECO:0000256" key="1">
    <source>
        <dbReference type="SAM" id="MobiDB-lite"/>
    </source>
</evidence>
<gene>
    <name evidence="2" type="ORF">GN958_ATG19492</name>
</gene>
<reference evidence="2" key="1">
    <citation type="submission" date="2020-03" db="EMBL/GenBank/DDBJ databases">
        <title>Hybrid Assembly of Korean Phytophthora infestans isolates.</title>
        <authorList>
            <person name="Prokchorchik M."/>
            <person name="Lee Y."/>
            <person name="Seo J."/>
            <person name="Cho J.-H."/>
            <person name="Park Y.-E."/>
            <person name="Jang D.-C."/>
            <person name="Im J.-S."/>
            <person name="Choi J.-G."/>
            <person name="Park H.-J."/>
            <person name="Lee G.-B."/>
            <person name="Lee Y.-G."/>
            <person name="Hong S.-Y."/>
            <person name="Cho K."/>
            <person name="Sohn K.H."/>
        </authorList>
    </citation>
    <scope>NUCLEOTIDE SEQUENCE</scope>
    <source>
        <strain evidence="2">KR_2_A2</strain>
    </source>
</reference>
<proteinExistence type="predicted"/>
<name>A0A8S9TW66_PHYIN</name>
<dbReference type="AlphaFoldDB" id="A0A8S9TW66"/>
<dbReference type="Proteomes" id="UP000704712">
    <property type="component" value="Unassembled WGS sequence"/>
</dbReference>